<dbReference type="InterPro" id="IPR001245">
    <property type="entry name" value="Ser-Thr/Tyr_kinase_cat_dom"/>
</dbReference>
<dbReference type="InterPro" id="IPR051681">
    <property type="entry name" value="Ser/Thr_Kinases-Pseudokinases"/>
</dbReference>
<reference evidence="6 7" key="1">
    <citation type="submission" date="2024-04" db="EMBL/GenBank/DDBJ databases">
        <title>Tritrichomonas musculus Genome.</title>
        <authorList>
            <person name="Alves-Ferreira E."/>
            <person name="Grigg M."/>
            <person name="Lorenzi H."/>
            <person name="Galac M."/>
        </authorList>
    </citation>
    <scope>NUCLEOTIDE SEQUENCE [LARGE SCALE GENOMIC DNA]</scope>
    <source>
        <strain evidence="6 7">EAF2021</strain>
    </source>
</reference>
<dbReference type="Proteomes" id="UP001470230">
    <property type="component" value="Unassembled WGS sequence"/>
</dbReference>
<dbReference type="InterPro" id="IPR011009">
    <property type="entry name" value="Kinase-like_dom_sf"/>
</dbReference>
<evidence type="ECO:0000313" key="7">
    <source>
        <dbReference type="Proteomes" id="UP001470230"/>
    </source>
</evidence>
<keyword evidence="1" id="KW-0418">Kinase</keyword>
<dbReference type="PANTHER" id="PTHR44329:SF214">
    <property type="entry name" value="PROTEIN KINASE DOMAIN-CONTAINING PROTEIN"/>
    <property type="match status" value="1"/>
</dbReference>
<evidence type="ECO:0000313" key="6">
    <source>
        <dbReference type="EMBL" id="KAK8893048.1"/>
    </source>
</evidence>
<dbReference type="InterPro" id="IPR017441">
    <property type="entry name" value="Protein_kinase_ATP_BS"/>
</dbReference>
<evidence type="ECO:0000256" key="1">
    <source>
        <dbReference type="ARBA" id="ARBA00022527"/>
    </source>
</evidence>
<feature type="domain" description="Protein kinase" evidence="5">
    <location>
        <begin position="167"/>
        <end position="440"/>
    </location>
</feature>
<keyword evidence="1" id="KW-0723">Serine/threonine-protein kinase</keyword>
<proteinExistence type="predicted"/>
<feature type="binding site" evidence="4">
    <location>
        <position position="196"/>
    </location>
    <ligand>
        <name>ATP</name>
        <dbReference type="ChEBI" id="CHEBI:30616"/>
    </ligand>
</feature>
<dbReference type="InterPro" id="IPR008271">
    <property type="entry name" value="Ser/Thr_kinase_AS"/>
</dbReference>
<dbReference type="InterPro" id="IPR000719">
    <property type="entry name" value="Prot_kinase_dom"/>
</dbReference>
<organism evidence="6 7">
    <name type="scientific">Tritrichomonas musculus</name>
    <dbReference type="NCBI Taxonomy" id="1915356"/>
    <lineage>
        <taxon>Eukaryota</taxon>
        <taxon>Metamonada</taxon>
        <taxon>Parabasalia</taxon>
        <taxon>Tritrichomonadida</taxon>
        <taxon>Tritrichomonadidae</taxon>
        <taxon>Tritrichomonas</taxon>
    </lineage>
</organism>
<accession>A0ABR2KPG1</accession>
<dbReference type="Gene3D" id="1.10.510.10">
    <property type="entry name" value="Transferase(Phosphotransferase) domain 1"/>
    <property type="match status" value="3"/>
</dbReference>
<dbReference type="Pfam" id="PF07714">
    <property type="entry name" value="PK_Tyr_Ser-Thr"/>
    <property type="match status" value="1"/>
</dbReference>
<sequence>MSFESDKGMKGTPAYISPEQIRDYTFSKASDVYSYGIMAYEILAGKYAYYRENLYKLLGDIMEGKRPEFDFPISDSYKNIIEKCWADDMNNRPSFDEIVDLLKNDALLKDIDISEFYEYADFIDSYNKGIVKEANFHKVESTIEKPKKDESEIVISPDVKQVDLDKFERKHKIGKGGFARVYKVIEKSTKKIYAAKIMMNELSDLDKSQKKNLAHELEVISSINYVSVMKFIGYSLTNFNNKEKPVIISEILPNGSLAGILDLENHKCGIKGWDNTKKFINIYCVASAMKYLHSKNILHRDLKPDNVLLDEYLYPKLSDFGLSKYLKISEVDETQTLNVIGTPPYISPEIWTDTNYTDASDVYAFAMIIYEILTNEKPAKQFKLPEIIYYQVIFKHYRPKLTESIPKCYKNLIEKCWAEDPDERPTFDEIIDLLKTDPEFIFKDVDMEEFINYTRIIGEEFNKKEEEKEVEKEVDTSKYTQVLVKFEVPDVKERISEHTITTFNRVAEEEMKSMSIQNYFIDLNDYEFKELIRKSEINKIYKVIQKRTGKTYSAKISNIDMTQFSEEEMTRTAREFNKISQLNHQTILKFVGFSPTSFKKEPKPVVITELYPSISLGDILQMDKNDLKIREWDSTKKLMILYGIASAMKYLHSHDIVHRNLKPSNIIVDDSLLPKLSDFGICTHLLMMNSMTFQTASKIRGSSIYSAPEVVISGECTKESDVYSFAMIAYEMLNKEKPIVNVGKNSGFVSNALEKIKRPEFKVSIPECYKNLIESGWSEDPNERQSFEDIVYELENNPNFITSDIDKDKYLDYVKKL</sequence>
<keyword evidence="3 4" id="KW-0067">ATP-binding</keyword>
<evidence type="ECO:0000256" key="2">
    <source>
        <dbReference type="ARBA" id="ARBA00022741"/>
    </source>
</evidence>
<gene>
    <name evidence="6" type="ORF">M9Y10_030307</name>
</gene>
<keyword evidence="7" id="KW-1185">Reference proteome</keyword>
<dbReference type="PROSITE" id="PS50011">
    <property type="entry name" value="PROTEIN_KINASE_DOM"/>
    <property type="match status" value="3"/>
</dbReference>
<dbReference type="PANTHER" id="PTHR44329">
    <property type="entry name" value="SERINE/THREONINE-PROTEIN KINASE TNNI3K-RELATED"/>
    <property type="match status" value="1"/>
</dbReference>
<dbReference type="EMBL" id="JAPFFF010000004">
    <property type="protein sequence ID" value="KAK8893048.1"/>
    <property type="molecule type" value="Genomic_DNA"/>
</dbReference>
<evidence type="ECO:0000256" key="4">
    <source>
        <dbReference type="PROSITE-ProRule" id="PRU10141"/>
    </source>
</evidence>
<comment type="caution">
    <text evidence="6">The sequence shown here is derived from an EMBL/GenBank/DDBJ whole genome shotgun (WGS) entry which is preliminary data.</text>
</comment>
<keyword evidence="2 4" id="KW-0547">Nucleotide-binding</keyword>
<dbReference type="PROSITE" id="PS00108">
    <property type="entry name" value="PROTEIN_KINASE_ST"/>
    <property type="match status" value="1"/>
</dbReference>
<protein>
    <recommendedName>
        <fullName evidence="5">Protein kinase domain-containing protein</fullName>
    </recommendedName>
</protein>
<dbReference type="PROSITE" id="PS00107">
    <property type="entry name" value="PROTEIN_KINASE_ATP"/>
    <property type="match status" value="1"/>
</dbReference>
<dbReference type="SUPFAM" id="SSF56112">
    <property type="entry name" value="Protein kinase-like (PK-like)"/>
    <property type="match status" value="3"/>
</dbReference>
<dbReference type="PRINTS" id="PR00109">
    <property type="entry name" value="TYRKINASE"/>
</dbReference>
<dbReference type="SMART" id="SM00220">
    <property type="entry name" value="S_TKc"/>
    <property type="match status" value="2"/>
</dbReference>
<evidence type="ECO:0000259" key="5">
    <source>
        <dbReference type="PROSITE" id="PS50011"/>
    </source>
</evidence>
<feature type="domain" description="Protein kinase" evidence="5">
    <location>
        <begin position="1"/>
        <end position="108"/>
    </location>
</feature>
<dbReference type="Pfam" id="PF00069">
    <property type="entry name" value="Pkinase"/>
    <property type="match status" value="2"/>
</dbReference>
<feature type="domain" description="Protein kinase" evidence="5">
    <location>
        <begin position="526"/>
        <end position="800"/>
    </location>
</feature>
<name>A0ABR2KPG1_9EUKA</name>
<evidence type="ECO:0000256" key="3">
    <source>
        <dbReference type="ARBA" id="ARBA00022840"/>
    </source>
</evidence>
<keyword evidence="1" id="KW-0808">Transferase</keyword>